<keyword evidence="2" id="KW-1185">Reference proteome</keyword>
<evidence type="ECO:0008006" key="3">
    <source>
        <dbReference type="Google" id="ProtNLM"/>
    </source>
</evidence>
<comment type="caution">
    <text evidence="1">The sequence shown here is derived from an EMBL/GenBank/DDBJ whole genome shotgun (WGS) entry which is preliminary data.</text>
</comment>
<evidence type="ECO:0000313" key="1">
    <source>
        <dbReference type="EMBL" id="MBL1079124.1"/>
    </source>
</evidence>
<protein>
    <recommendedName>
        <fullName evidence="3">Secreted protein</fullName>
    </recommendedName>
</protein>
<proteinExistence type="predicted"/>
<name>A0ABS1MEX7_9NOCA</name>
<accession>A0ABS1MEX7</accession>
<organism evidence="1 2">
    <name type="scientific">Nocardia acididurans</name>
    <dbReference type="NCBI Taxonomy" id="2802282"/>
    <lineage>
        <taxon>Bacteria</taxon>
        <taxon>Bacillati</taxon>
        <taxon>Actinomycetota</taxon>
        <taxon>Actinomycetes</taxon>
        <taxon>Mycobacteriales</taxon>
        <taxon>Nocardiaceae</taxon>
        <taxon>Nocardia</taxon>
    </lineage>
</organism>
<reference evidence="1 2" key="1">
    <citation type="submission" date="2021-01" db="EMBL/GenBank/DDBJ databases">
        <title>WGS of actinomycetes isolated from Thailand.</title>
        <authorList>
            <person name="Thawai C."/>
        </authorList>
    </citation>
    <scope>NUCLEOTIDE SEQUENCE [LARGE SCALE GENOMIC DNA]</scope>
    <source>
        <strain evidence="1 2">LPG 2</strain>
    </source>
</reference>
<sequence>MGTVVLVAFGVLCFVTGPALALVIVLGVRKSAREAAAARGPVRRNAERIPVGVGGRHRRYQ</sequence>
<dbReference type="RefSeq" id="WP_201954995.1">
    <property type="nucleotide sequence ID" value="NZ_JAERRJ010000014.1"/>
</dbReference>
<dbReference type="EMBL" id="JAERRJ010000014">
    <property type="protein sequence ID" value="MBL1079124.1"/>
    <property type="molecule type" value="Genomic_DNA"/>
</dbReference>
<dbReference type="Proteomes" id="UP000602198">
    <property type="component" value="Unassembled WGS sequence"/>
</dbReference>
<evidence type="ECO:0000313" key="2">
    <source>
        <dbReference type="Proteomes" id="UP000602198"/>
    </source>
</evidence>
<gene>
    <name evidence="1" type="ORF">JK358_32440</name>
</gene>